<sequence length="284" mass="30701">MKRIRTAGVNISMILLGIALNAFAVEAFCLPYGILVGGATGIGRLLHYFTDMPVSLGVMWVNAALLVLAFFCMGRRYSASIILGTFLYPVLMAFFEGIPQIRHMVEDPLLAALCGGGLMGVGIGLVIRNGGSLGGSDVVPVILHKKARLPIAPVMYGLDVAILVLQGFLASPNEIILGILMTLTYTVVANKTLLAGGGHVQFMIFSPQNEKIKKLLVERGFGATLLHGKTAYFSHETDVLITILSVRYMNYVKDRILEIDDKAFMTISSVREVDGRGFTVSMDS</sequence>
<dbReference type="RefSeq" id="WP_075712154.1">
    <property type="nucleotide sequence ID" value="NZ_MJIE01000001.1"/>
</dbReference>
<feature type="transmembrane region" description="Helical" evidence="6">
    <location>
        <begin position="175"/>
        <end position="194"/>
    </location>
</feature>
<dbReference type="EMBL" id="MJIE01000001">
    <property type="protein sequence ID" value="OLR55154.1"/>
    <property type="molecule type" value="Genomic_DNA"/>
</dbReference>
<dbReference type="OrthoDB" id="9779786at2"/>
<dbReference type="CDD" id="cd16380">
    <property type="entry name" value="YitT_C"/>
    <property type="match status" value="1"/>
</dbReference>
<evidence type="ECO:0000256" key="3">
    <source>
        <dbReference type="ARBA" id="ARBA00022692"/>
    </source>
</evidence>
<feature type="domain" description="DUF2179" evidence="7">
    <location>
        <begin position="221"/>
        <end position="275"/>
    </location>
</feature>
<dbReference type="InterPro" id="IPR015867">
    <property type="entry name" value="N-reg_PII/ATP_PRibTrfase_C"/>
</dbReference>
<dbReference type="STRING" id="1261640.BHK98_03195"/>
<evidence type="ECO:0000256" key="4">
    <source>
        <dbReference type="ARBA" id="ARBA00022989"/>
    </source>
</evidence>
<feature type="transmembrane region" description="Helical" evidence="6">
    <location>
        <begin position="54"/>
        <end position="72"/>
    </location>
</feature>
<dbReference type="PANTHER" id="PTHR33545">
    <property type="entry name" value="UPF0750 MEMBRANE PROTEIN YITT-RELATED"/>
    <property type="match status" value="1"/>
</dbReference>
<dbReference type="Gene3D" id="3.30.70.120">
    <property type="match status" value="1"/>
</dbReference>
<organism evidence="8 9">
    <name type="scientific">Hornefia porci</name>
    <dbReference type="NCBI Taxonomy" id="2652292"/>
    <lineage>
        <taxon>Bacteria</taxon>
        <taxon>Bacillati</taxon>
        <taxon>Bacillota</taxon>
        <taxon>Clostridia</taxon>
        <taxon>Peptostreptococcales</taxon>
        <taxon>Anaerovoracaceae</taxon>
        <taxon>Hornefia</taxon>
    </lineage>
</organism>
<dbReference type="Pfam" id="PF10035">
    <property type="entry name" value="DUF2179"/>
    <property type="match status" value="1"/>
</dbReference>
<evidence type="ECO:0000256" key="1">
    <source>
        <dbReference type="ARBA" id="ARBA00004651"/>
    </source>
</evidence>
<dbReference type="InterPro" id="IPR019264">
    <property type="entry name" value="DUF2179"/>
</dbReference>
<proteinExistence type="predicted"/>
<evidence type="ECO:0000256" key="2">
    <source>
        <dbReference type="ARBA" id="ARBA00022475"/>
    </source>
</evidence>
<keyword evidence="2" id="KW-1003">Cell membrane</keyword>
<comment type="caution">
    <text evidence="8">The sequence shown here is derived from an EMBL/GenBank/DDBJ whole genome shotgun (WGS) entry which is preliminary data.</text>
</comment>
<dbReference type="Proteomes" id="UP000187404">
    <property type="component" value="Unassembled WGS sequence"/>
</dbReference>
<dbReference type="AlphaFoldDB" id="A0A1Q9JGA5"/>
<evidence type="ECO:0000313" key="9">
    <source>
        <dbReference type="Proteomes" id="UP000187404"/>
    </source>
</evidence>
<evidence type="ECO:0000256" key="5">
    <source>
        <dbReference type="ARBA" id="ARBA00023136"/>
    </source>
</evidence>
<feature type="transmembrane region" description="Helical" evidence="6">
    <location>
        <begin position="149"/>
        <end position="169"/>
    </location>
</feature>
<feature type="transmembrane region" description="Helical" evidence="6">
    <location>
        <begin position="110"/>
        <end position="128"/>
    </location>
</feature>
<evidence type="ECO:0000256" key="6">
    <source>
        <dbReference type="SAM" id="Phobius"/>
    </source>
</evidence>
<protein>
    <recommendedName>
        <fullName evidence="7">DUF2179 domain-containing protein</fullName>
    </recommendedName>
</protein>
<dbReference type="PIRSF" id="PIRSF006483">
    <property type="entry name" value="Membrane_protein_YitT"/>
    <property type="match status" value="1"/>
</dbReference>
<keyword evidence="5 6" id="KW-0472">Membrane</keyword>
<dbReference type="Pfam" id="PF02588">
    <property type="entry name" value="YitT_membrane"/>
    <property type="match status" value="1"/>
</dbReference>
<dbReference type="InterPro" id="IPR003740">
    <property type="entry name" value="YitT"/>
</dbReference>
<evidence type="ECO:0000259" key="7">
    <source>
        <dbReference type="Pfam" id="PF10035"/>
    </source>
</evidence>
<feature type="transmembrane region" description="Helical" evidence="6">
    <location>
        <begin position="79"/>
        <end position="98"/>
    </location>
</feature>
<feature type="transmembrane region" description="Helical" evidence="6">
    <location>
        <begin position="12"/>
        <end position="34"/>
    </location>
</feature>
<dbReference type="InterPro" id="IPR051461">
    <property type="entry name" value="UPF0750_membrane"/>
</dbReference>
<comment type="subcellular location">
    <subcellularLocation>
        <location evidence="1">Cell membrane</location>
        <topology evidence="1">Multi-pass membrane protein</topology>
    </subcellularLocation>
</comment>
<keyword evidence="4 6" id="KW-1133">Transmembrane helix</keyword>
<gene>
    <name evidence="8" type="ORF">BHK98_03195</name>
</gene>
<reference evidence="8 9" key="1">
    <citation type="journal article" date="2016" name="Appl. Environ. Microbiol.">
        <title>Function and Phylogeny of Bacterial Butyryl Coenzyme A:Acetate Transferases and Their Diversity in the Proximal Colon of Swine.</title>
        <authorList>
            <person name="Trachsel J."/>
            <person name="Bayles D.O."/>
            <person name="Looft T."/>
            <person name="Levine U.Y."/>
            <person name="Allen H.K."/>
        </authorList>
    </citation>
    <scope>NUCLEOTIDE SEQUENCE [LARGE SCALE GENOMIC DNA]</scope>
    <source>
        <strain evidence="8 9">68-3-10</strain>
    </source>
</reference>
<dbReference type="PANTHER" id="PTHR33545:SF5">
    <property type="entry name" value="UPF0750 MEMBRANE PROTEIN YITT"/>
    <property type="match status" value="1"/>
</dbReference>
<keyword evidence="3 6" id="KW-0812">Transmembrane</keyword>
<name>A0A1Q9JGA5_9FIRM</name>
<dbReference type="GO" id="GO:0005886">
    <property type="term" value="C:plasma membrane"/>
    <property type="evidence" value="ECO:0007669"/>
    <property type="project" value="UniProtKB-SubCell"/>
</dbReference>
<keyword evidence="9" id="KW-1185">Reference proteome</keyword>
<accession>A0A1Q9JGA5</accession>
<evidence type="ECO:0000313" key="8">
    <source>
        <dbReference type="EMBL" id="OLR55154.1"/>
    </source>
</evidence>